<proteinExistence type="predicted"/>
<dbReference type="PANTHER" id="PTHR36304">
    <property type="entry name" value="DOMAIN GTPASE-ACTIVATING PROTEIN, PUTATIVE-RELATED-RELATED"/>
    <property type="match status" value="1"/>
</dbReference>
<dbReference type="GO" id="GO:0016020">
    <property type="term" value="C:membrane"/>
    <property type="evidence" value="ECO:0007669"/>
    <property type="project" value="InterPro"/>
</dbReference>
<dbReference type="InterPro" id="IPR025497">
    <property type="entry name" value="PatA-like_N"/>
</dbReference>
<evidence type="ECO:0000313" key="4">
    <source>
        <dbReference type="Proteomes" id="UP000012063"/>
    </source>
</evidence>
<dbReference type="Proteomes" id="UP000012063">
    <property type="component" value="Unassembled WGS sequence"/>
</dbReference>
<dbReference type="RefSeq" id="WP_005488988.1">
    <property type="nucleotide sequence ID" value="NZ_CAUI01000019.1"/>
</dbReference>
<keyword evidence="1" id="KW-0472">Membrane</keyword>
<sequence length="443" mass="50627">MSDIKIPFYLKLSIIISLLIITTVTGISYTLLKETKQAYKDQITSSSNLLANIIVKYSAEPIVMENYSSLTSIINNLKNDPDSNINRVSVTNAQGIIEISTDESTIGQKINIDSNAKSNRLEFNNDYLNVKAPIIAYDNLWGFLEFRYSLSFLNQMIYNTRYQIYLMSIIFIIFGLLISLIISKNIVKPINKLVESSRKIAEGDFNNPISVKSKDEFSFLAETLEEMRIDLKYFVSKVAKKAISYEGDLKIFNITTLLKLLNTAKHNGGLVLKQKNKFGIIYFKNGEIINAILDDSKGEKALFEFLHWQRGEFKFSPNLKSDKKIIDNKFNELLLNLARQVQSQKIFKQLIPSENIIIYPAVSKIKRAADSINLNSDEETILNLINGQKTLQDLRKILAWNPEKTFEIAYRLIVAGLITIRAEELNKSKDYNLDNIIPFPQKM</sequence>
<evidence type="ECO:0000259" key="2">
    <source>
        <dbReference type="PROSITE" id="PS50885"/>
    </source>
</evidence>
<dbReference type="GO" id="GO:0016301">
    <property type="term" value="F:kinase activity"/>
    <property type="evidence" value="ECO:0007669"/>
    <property type="project" value="UniProtKB-KW"/>
</dbReference>
<evidence type="ECO:0000313" key="3">
    <source>
        <dbReference type="EMBL" id="CCU79674.1"/>
    </source>
</evidence>
<dbReference type="CDD" id="cd06225">
    <property type="entry name" value="HAMP"/>
    <property type="match status" value="1"/>
</dbReference>
<dbReference type="InParanoid" id="M5E1F0"/>
<dbReference type="PANTHER" id="PTHR36304:SF4">
    <property type="entry name" value="DUF4388 DOMAIN-CONTAINING PROTEIN"/>
    <property type="match status" value="1"/>
</dbReference>
<feature type="transmembrane region" description="Helical" evidence="1">
    <location>
        <begin position="12"/>
        <end position="32"/>
    </location>
</feature>
<dbReference type="eggNOG" id="COG0745">
    <property type="taxonomic scope" value="Bacteria"/>
</dbReference>
<comment type="caution">
    <text evidence="3">The sequence shown here is derived from an EMBL/GenBank/DDBJ whole genome shotgun (WGS) entry which is preliminary data.</text>
</comment>
<dbReference type="GO" id="GO:0007165">
    <property type="term" value="P:signal transduction"/>
    <property type="evidence" value="ECO:0007669"/>
    <property type="project" value="InterPro"/>
</dbReference>
<dbReference type="InterPro" id="IPR003660">
    <property type="entry name" value="HAMP_dom"/>
</dbReference>
<dbReference type="Gene3D" id="6.10.340.10">
    <property type="match status" value="1"/>
</dbReference>
<dbReference type="SUPFAM" id="SSF158472">
    <property type="entry name" value="HAMP domain-like"/>
    <property type="match status" value="1"/>
</dbReference>
<dbReference type="Pfam" id="PF00672">
    <property type="entry name" value="HAMP"/>
    <property type="match status" value="1"/>
</dbReference>
<gene>
    <name evidence="3" type="ORF">HSACCH_01508</name>
</gene>
<organism evidence="3 4">
    <name type="scientific">Halanaerobium saccharolyticum subsp. saccharolyticum DSM 6643</name>
    <dbReference type="NCBI Taxonomy" id="1293054"/>
    <lineage>
        <taxon>Bacteria</taxon>
        <taxon>Bacillati</taxon>
        <taxon>Bacillota</taxon>
        <taxon>Clostridia</taxon>
        <taxon>Halanaerobiales</taxon>
        <taxon>Halanaerobiaceae</taxon>
        <taxon>Halanaerobium</taxon>
    </lineage>
</organism>
<evidence type="ECO:0000256" key="1">
    <source>
        <dbReference type="SAM" id="Phobius"/>
    </source>
</evidence>
<dbReference type="OrthoDB" id="148348at2"/>
<dbReference type="SMART" id="SM00304">
    <property type="entry name" value="HAMP"/>
    <property type="match status" value="1"/>
</dbReference>
<keyword evidence="3" id="KW-0418">Kinase</keyword>
<dbReference type="PROSITE" id="PS50885">
    <property type="entry name" value="HAMP"/>
    <property type="match status" value="1"/>
</dbReference>
<dbReference type="EMBL" id="CAUI01000019">
    <property type="protein sequence ID" value="CCU79674.1"/>
    <property type="molecule type" value="Genomic_DNA"/>
</dbReference>
<keyword evidence="1" id="KW-1133">Transmembrane helix</keyword>
<protein>
    <submittedName>
        <fullName evidence="3">Signal transduction histidine kinase</fullName>
    </submittedName>
</protein>
<accession>M5E1F0</accession>
<dbReference type="Pfam" id="PF14332">
    <property type="entry name" value="DUF4388"/>
    <property type="match status" value="1"/>
</dbReference>
<keyword evidence="3" id="KW-0808">Transferase</keyword>
<dbReference type="STRING" id="1293054.HSACCH_01508"/>
<feature type="domain" description="HAMP" evidence="2">
    <location>
        <begin position="184"/>
        <end position="236"/>
    </location>
</feature>
<name>M5E1F0_9FIRM</name>
<reference evidence="4" key="1">
    <citation type="journal article" date="2013" name="Genome Announc.">
        <title>Genome Sequence of Halanaerobium saccharolyticum subsp. saccharolyticum Strain DSM 6643T, a Halophilic Hydrogen-Producing Bacterium.</title>
        <authorList>
            <person name="Kivisto A."/>
            <person name="Larjo A."/>
            <person name="Ciranna A."/>
            <person name="Santala V."/>
            <person name="Roos C."/>
            <person name="Karp M."/>
        </authorList>
    </citation>
    <scope>NUCLEOTIDE SEQUENCE [LARGE SCALE GENOMIC DNA]</scope>
    <source>
        <strain evidence="4">DSM 6643</strain>
    </source>
</reference>
<dbReference type="AlphaFoldDB" id="M5E1F0"/>
<keyword evidence="1" id="KW-0812">Transmembrane</keyword>
<feature type="transmembrane region" description="Helical" evidence="1">
    <location>
        <begin position="164"/>
        <end position="182"/>
    </location>
</feature>
<keyword evidence="4" id="KW-1185">Reference proteome</keyword>
<dbReference type="eggNOG" id="COG5002">
    <property type="taxonomic scope" value="Bacteria"/>
</dbReference>